<dbReference type="SUPFAM" id="SSF90002">
    <property type="entry name" value="Hypothetical protein YjiA, C-terminal domain"/>
    <property type="match status" value="1"/>
</dbReference>
<dbReference type="InterPro" id="IPR051927">
    <property type="entry name" value="Zn_Chap_cDPG_Synth"/>
</dbReference>
<proteinExistence type="predicted"/>
<evidence type="ECO:0000313" key="2">
    <source>
        <dbReference type="EMBL" id="CAD8825057.1"/>
    </source>
</evidence>
<feature type="domain" description="CobW C-terminal" evidence="1">
    <location>
        <begin position="342"/>
        <end position="440"/>
    </location>
</feature>
<protein>
    <recommendedName>
        <fullName evidence="1">CobW C-terminal domain-containing protein</fullName>
    </recommendedName>
</protein>
<dbReference type="PANTHER" id="PTHR43603">
    <property type="entry name" value="COBW DOMAIN-CONTAINING PROTEIN DDB_G0274527"/>
    <property type="match status" value="1"/>
</dbReference>
<evidence type="ECO:0000259" key="1">
    <source>
        <dbReference type="SMART" id="SM00833"/>
    </source>
</evidence>
<sequence length="471" mass="54130">MECMQHNMDSSCAYIHVSMFSGLKYEQRFSTTTQDPLNSKRKLTTLRNQGKFRSSLFSSSFSNTNLQLWNDSVIQNGSISIIYGFNTELILQLCSQSVYQPQNSESMPKTAFISVSNQTLCSQQLQNVYSNVTFCLLDSIDRIISKFRFKSIHNFVLILDSSIDFMTLLEKFHNAINAVVCVIDCEQYSSLYNSEECIESLETIDSTHESSDTEEIESLSISRTIPERLLEQIEIANLVLLMHSGLEQGLSLEEQHIEAIVQSLNPNAELVSTTKSTFNADLFGQWELFQHLRVQQLLNEVEMEEVYAIDTECKRLETDMDAIVKDHVTLFYANERCFKLNLFYSVFESCLPFECERLESFLEVEMNENVVIRSKGILWLVTRPNYIGFWNQFGPVLRFDGVGIWNASEFNGNSSPKQKLIILGKNLNHSKFHSQLQKCLVTPEEFNNPAELSMKSFSDPFPEWNVDEKVQ</sequence>
<dbReference type="Pfam" id="PF07683">
    <property type="entry name" value="CobW_C"/>
    <property type="match status" value="1"/>
</dbReference>
<dbReference type="SMART" id="SM00833">
    <property type="entry name" value="CobW_C"/>
    <property type="match status" value="1"/>
</dbReference>
<dbReference type="EMBL" id="HBFP01013081">
    <property type="protein sequence ID" value="CAD8825057.1"/>
    <property type="molecule type" value="Transcribed_RNA"/>
</dbReference>
<name>A0A7S0ZKY5_9RHOD</name>
<dbReference type="InterPro" id="IPR011629">
    <property type="entry name" value="CobW-like_C"/>
</dbReference>
<dbReference type="AlphaFoldDB" id="A0A7S0ZKY5"/>
<reference evidence="2" key="1">
    <citation type="submission" date="2021-01" db="EMBL/GenBank/DDBJ databases">
        <authorList>
            <person name="Corre E."/>
            <person name="Pelletier E."/>
            <person name="Niang G."/>
            <person name="Scheremetjew M."/>
            <person name="Finn R."/>
            <person name="Kale V."/>
            <person name="Holt S."/>
            <person name="Cochrane G."/>
            <person name="Meng A."/>
            <person name="Brown T."/>
            <person name="Cohen L."/>
        </authorList>
    </citation>
    <scope>NUCLEOTIDE SEQUENCE</scope>
    <source>
        <strain evidence="2">CCMP3278</strain>
    </source>
</reference>
<gene>
    <name evidence="2" type="ORF">TOLI1172_LOCUS9456</name>
</gene>
<dbReference type="InterPro" id="IPR027417">
    <property type="entry name" value="P-loop_NTPase"/>
</dbReference>
<accession>A0A7S0ZKY5</accession>
<dbReference type="PANTHER" id="PTHR43603:SF1">
    <property type="entry name" value="ZINC-REGULATED GTPASE METALLOPROTEIN ACTIVATOR 1"/>
    <property type="match status" value="1"/>
</dbReference>
<organism evidence="2">
    <name type="scientific">Timspurckia oligopyrenoides</name>
    <dbReference type="NCBI Taxonomy" id="708627"/>
    <lineage>
        <taxon>Eukaryota</taxon>
        <taxon>Rhodophyta</taxon>
        <taxon>Bangiophyceae</taxon>
        <taxon>Porphyridiales</taxon>
        <taxon>Porphyridiaceae</taxon>
        <taxon>Timspurckia</taxon>
    </lineage>
</organism>
<dbReference type="Gene3D" id="3.40.50.300">
    <property type="entry name" value="P-loop containing nucleotide triphosphate hydrolases"/>
    <property type="match status" value="1"/>
</dbReference>